<dbReference type="Proteomes" id="UP000265566">
    <property type="component" value="Chromosome 4"/>
</dbReference>
<organism evidence="1">
    <name type="scientific">Medicago truncatula</name>
    <name type="common">Barrel medic</name>
    <name type="synonym">Medicago tribuloides</name>
    <dbReference type="NCBI Taxonomy" id="3880"/>
    <lineage>
        <taxon>Eukaryota</taxon>
        <taxon>Viridiplantae</taxon>
        <taxon>Streptophyta</taxon>
        <taxon>Embryophyta</taxon>
        <taxon>Tracheophyta</taxon>
        <taxon>Spermatophyta</taxon>
        <taxon>Magnoliopsida</taxon>
        <taxon>eudicotyledons</taxon>
        <taxon>Gunneridae</taxon>
        <taxon>Pentapetalae</taxon>
        <taxon>rosids</taxon>
        <taxon>fabids</taxon>
        <taxon>Fabales</taxon>
        <taxon>Fabaceae</taxon>
        <taxon>Papilionoideae</taxon>
        <taxon>50 kb inversion clade</taxon>
        <taxon>NPAAA clade</taxon>
        <taxon>Hologalegina</taxon>
        <taxon>IRL clade</taxon>
        <taxon>Trifolieae</taxon>
        <taxon>Medicago</taxon>
    </lineage>
</organism>
<dbReference type="AlphaFoldDB" id="A0A396IL82"/>
<gene>
    <name evidence="1" type="ORF">MtrunA17_Chr4g0076101</name>
</gene>
<dbReference type="EMBL" id="PSQE01000004">
    <property type="protein sequence ID" value="RHN65084.1"/>
    <property type="molecule type" value="Genomic_DNA"/>
</dbReference>
<evidence type="ECO:0000313" key="1">
    <source>
        <dbReference type="EMBL" id="RHN65084.1"/>
    </source>
</evidence>
<protein>
    <submittedName>
        <fullName evidence="1">Uncharacterized protein</fullName>
    </submittedName>
</protein>
<proteinExistence type="predicted"/>
<accession>A0A396IL82</accession>
<dbReference type="Gramene" id="rna27981">
    <property type="protein sequence ID" value="RHN65084.1"/>
    <property type="gene ID" value="gene27981"/>
</dbReference>
<reference evidence="1" key="1">
    <citation type="journal article" date="2018" name="Nat. Plants">
        <title>Whole-genome landscape of Medicago truncatula symbiotic genes.</title>
        <authorList>
            <person name="Pecrix Y."/>
            <person name="Gamas P."/>
            <person name="Carrere S."/>
        </authorList>
    </citation>
    <scope>NUCLEOTIDE SEQUENCE</scope>
    <source>
        <tissue evidence="1">Leaves</tissue>
    </source>
</reference>
<sequence>MFKTDSTLCFLVPSFEFSHHITTITTYLTLSSMLDSSSHHG</sequence>
<name>A0A396IL82_MEDTR</name>
<comment type="caution">
    <text evidence="1">The sequence shown here is derived from an EMBL/GenBank/DDBJ whole genome shotgun (WGS) entry which is preliminary data.</text>
</comment>